<gene>
    <name evidence="7" type="ORF">K8U72_09360</name>
</gene>
<comment type="pathway">
    <text evidence="2">Carbohydrate metabolism; pentose and glucuronate interconversion.</text>
</comment>
<evidence type="ECO:0000256" key="6">
    <source>
        <dbReference type="ARBA" id="ARBA00023235"/>
    </source>
</evidence>
<dbReference type="PANTHER" id="PTHR30068:SF4">
    <property type="entry name" value="URONATE ISOMERASE"/>
    <property type="match status" value="1"/>
</dbReference>
<keyword evidence="6 7" id="KW-0413">Isomerase</keyword>
<dbReference type="GO" id="GO:0008880">
    <property type="term" value="F:glucuronate isomerase activity"/>
    <property type="evidence" value="ECO:0007669"/>
    <property type="project" value="UniProtKB-EC"/>
</dbReference>
<reference evidence="7" key="1">
    <citation type="journal article" date="2021" name="PeerJ">
        <title>Extensive microbial diversity within the chicken gut microbiome revealed by metagenomics and culture.</title>
        <authorList>
            <person name="Gilroy R."/>
            <person name="Ravi A."/>
            <person name="Getino M."/>
            <person name="Pursley I."/>
            <person name="Horton D.L."/>
            <person name="Alikhan N.F."/>
            <person name="Baker D."/>
            <person name="Gharbi K."/>
            <person name="Hall N."/>
            <person name="Watson M."/>
            <person name="Adriaenssens E.M."/>
            <person name="Foster-Nyarko E."/>
            <person name="Jarju S."/>
            <person name="Secka A."/>
            <person name="Antonio M."/>
            <person name="Oren A."/>
            <person name="Chaudhuri R.R."/>
            <person name="La Ragione R."/>
            <person name="Hildebrand F."/>
            <person name="Pallen M.J."/>
        </authorList>
    </citation>
    <scope>NUCLEOTIDE SEQUENCE</scope>
    <source>
        <strain evidence="7">CHK124-7917</strain>
    </source>
</reference>
<feature type="non-terminal residue" evidence="7">
    <location>
        <position position="1"/>
    </location>
</feature>
<dbReference type="PANTHER" id="PTHR30068">
    <property type="entry name" value="URONATE ISOMERASE"/>
    <property type="match status" value="1"/>
</dbReference>
<evidence type="ECO:0000256" key="3">
    <source>
        <dbReference type="ARBA" id="ARBA00008397"/>
    </source>
</evidence>
<comment type="similarity">
    <text evidence="3">Belongs to the metallo-dependent hydrolases superfamily. Uronate isomerase family.</text>
</comment>
<evidence type="ECO:0000256" key="1">
    <source>
        <dbReference type="ARBA" id="ARBA00001165"/>
    </source>
</evidence>
<evidence type="ECO:0000256" key="5">
    <source>
        <dbReference type="ARBA" id="ARBA00020555"/>
    </source>
</evidence>
<protein>
    <recommendedName>
        <fullName evidence="5">Uronate isomerase</fullName>
        <ecNumber evidence="4">5.3.1.12</ecNumber>
    </recommendedName>
</protein>
<dbReference type="InterPro" id="IPR032466">
    <property type="entry name" value="Metal_Hydrolase"/>
</dbReference>
<sequence>KLLADEEAENGFKVLPTFRPDGLMGIDRPDFAAYLARLAQVSGVDVTDWESLKAAAAQRVDYFHEVGGRLADHGMNSFFYAGATEDEVAGIVARALAGEAPSKAEVDAYQSALTLFLMGEYERHGWTLQLHANVFRNANSRGFAALGADAGFDSAGDQPGLVGQLALLLDAANSADALPKTIIYTLDESQYMGIATLIQSFQGGCRQRLQLGCAWWFFDHFAGMKSQLTMYAQESLLANFTGMLTDSRSFLSYPRHEYFRRVLCHTVGEWVEMGRLPEDEAYLGGLIEDICYNNAHDYFGFFE</sequence>
<dbReference type="Proteomes" id="UP000697330">
    <property type="component" value="Unassembled WGS sequence"/>
</dbReference>
<dbReference type="SUPFAM" id="SSF51556">
    <property type="entry name" value="Metallo-dependent hydrolases"/>
    <property type="match status" value="1"/>
</dbReference>
<evidence type="ECO:0000256" key="2">
    <source>
        <dbReference type="ARBA" id="ARBA00004892"/>
    </source>
</evidence>
<comment type="catalytic activity">
    <reaction evidence="1">
        <text>D-glucuronate = D-fructuronate</text>
        <dbReference type="Rhea" id="RHEA:13049"/>
        <dbReference type="ChEBI" id="CHEBI:58720"/>
        <dbReference type="ChEBI" id="CHEBI:59863"/>
        <dbReference type="EC" id="5.3.1.12"/>
    </reaction>
</comment>
<dbReference type="GO" id="GO:0019698">
    <property type="term" value="P:D-galacturonate catabolic process"/>
    <property type="evidence" value="ECO:0007669"/>
    <property type="project" value="TreeGrafter"/>
</dbReference>
<dbReference type="GO" id="GO:0042840">
    <property type="term" value="P:D-glucuronate catabolic process"/>
    <property type="evidence" value="ECO:0007669"/>
    <property type="project" value="TreeGrafter"/>
</dbReference>
<dbReference type="Gene3D" id="3.20.20.140">
    <property type="entry name" value="Metal-dependent hydrolases"/>
    <property type="match status" value="1"/>
</dbReference>
<dbReference type="AlphaFoldDB" id="A0A921GGM3"/>
<evidence type="ECO:0000313" key="8">
    <source>
        <dbReference type="Proteomes" id="UP000697330"/>
    </source>
</evidence>
<dbReference type="RefSeq" id="WP_274959598.1">
    <property type="nucleotide sequence ID" value="NZ_DYWQ01000146.1"/>
</dbReference>
<comment type="caution">
    <text evidence="7">The sequence shown here is derived from an EMBL/GenBank/DDBJ whole genome shotgun (WGS) entry which is preliminary data.</text>
</comment>
<evidence type="ECO:0000256" key="4">
    <source>
        <dbReference type="ARBA" id="ARBA00012546"/>
    </source>
</evidence>
<dbReference type="EC" id="5.3.1.12" evidence="4"/>
<dbReference type="EMBL" id="DYWQ01000146">
    <property type="protein sequence ID" value="HJF45972.1"/>
    <property type="molecule type" value="Genomic_DNA"/>
</dbReference>
<name>A0A921GGM3_9ACTN</name>
<reference evidence="7" key="2">
    <citation type="submission" date="2021-09" db="EMBL/GenBank/DDBJ databases">
        <authorList>
            <person name="Gilroy R."/>
        </authorList>
    </citation>
    <scope>NUCLEOTIDE SEQUENCE</scope>
    <source>
        <strain evidence="7">CHK124-7917</strain>
    </source>
</reference>
<dbReference type="InterPro" id="IPR003766">
    <property type="entry name" value="Uronate_isomerase"/>
</dbReference>
<dbReference type="Pfam" id="PF02614">
    <property type="entry name" value="UxaC"/>
    <property type="match status" value="1"/>
</dbReference>
<organism evidence="7 8">
    <name type="scientific">Thermophilibacter provencensis</name>
    <dbReference type="NCBI Taxonomy" id="1852386"/>
    <lineage>
        <taxon>Bacteria</taxon>
        <taxon>Bacillati</taxon>
        <taxon>Actinomycetota</taxon>
        <taxon>Coriobacteriia</taxon>
        <taxon>Coriobacteriales</taxon>
        <taxon>Atopobiaceae</taxon>
        <taxon>Thermophilibacter</taxon>
    </lineage>
</organism>
<evidence type="ECO:0000313" key="7">
    <source>
        <dbReference type="EMBL" id="HJF45972.1"/>
    </source>
</evidence>
<accession>A0A921GGM3</accession>
<proteinExistence type="inferred from homology"/>